<dbReference type="AlphaFoldDB" id="Q92LD5"/>
<dbReference type="EMBL" id="AL591688">
    <property type="protein sequence ID" value="CAC47710.1"/>
    <property type="molecule type" value="Genomic_DNA"/>
</dbReference>
<protein>
    <submittedName>
        <fullName evidence="1">Hypothetical lipopotein protein</fullName>
    </submittedName>
</protein>
<dbReference type="Proteomes" id="UP000001976">
    <property type="component" value="Chromosome"/>
</dbReference>
<dbReference type="PROSITE" id="PS51257">
    <property type="entry name" value="PROKAR_LIPOPROTEIN"/>
    <property type="match status" value="1"/>
</dbReference>
<keyword evidence="2" id="KW-1185">Reference proteome</keyword>
<dbReference type="OrthoDB" id="9989926at2"/>
<evidence type="ECO:0000313" key="2">
    <source>
        <dbReference type="Proteomes" id="UP000001976"/>
    </source>
</evidence>
<accession>Q92LD5</accession>
<dbReference type="HOGENOM" id="CLU_1097845_0_0_5"/>
<evidence type="ECO:0000313" key="1">
    <source>
        <dbReference type="EMBL" id="CAC47710.1"/>
    </source>
</evidence>
<gene>
    <name evidence="1" type="ORF">SMc03285</name>
</gene>
<dbReference type="eggNOG" id="ENOG5032ITH">
    <property type="taxonomic scope" value="Bacteria"/>
</dbReference>
<reference evidence="2" key="2">
    <citation type="journal article" date="2001" name="Science">
        <title>The composite genome of the legume symbiont Sinorhizobium meliloti.</title>
        <authorList>
            <person name="Galibert F."/>
            <person name="Finan T.M."/>
            <person name="Long S.R."/>
            <person name="Puehler A."/>
            <person name="Abola P."/>
            <person name="Ampe F."/>
            <person name="Barloy-Hubler F."/>
            <person name="Barnett M.J."/>
            <person name="Becker A."/>
            <person name="Boistard P."/>
            <person name="Bothe G."/>
            <person name="Boutry M."/>
            <person name="Bowser L."/>
            <person name="Buhrmester J."/>
            <person name="Cadieu E."/>
            <person name="Capela D."/>
            <person name="Chain P."/>
            <person name="Cowie A."/>
            <person name="Davis R.W."/>
            <person name="Dreano S."/>
            <person name="Federspiel N.A."/>
            <person name="Fisher R.F."/>
            <person name="Gloux S."/>
            <person name="Godrie T."/>
            <person name="Goffeau A."/>
            <person name="Golding B."/>
            <person name="Gouzy J."/>
            <person name="Gurjal M."/>
            <person name="Hernandez-Lucas I."/>
            <person name="Hong A."/>
            <person name="Huizar L."/>
            <person name="Hyman R.W."/>
            <person name="Jones T."/>
            <person name="Kahn D."/>
            <person name="Kahn M.L."/>
            <person name="Kalman S."/>
            <person name="Keating D.H."/>
            <person name="Kiss E."/>
            <person name="Komp C."/>
            <person name="Lelaure V."/>
            <person name="Masuy D."/>
            <person name="Palm C."/>
            <person name="Peck M.C."/>
            <person name="Pohl T.M."/>
            <person name="Portetelle D."/>
            <person name="Purnelle B."/>
            <person name="Ramsperger U."/>
            <person name="Surzycki R."/>
            <person name="Thebault P."/>
            <person name="Vandenbol M."/>
            <person name="Vorhoelter F.J."/>
            <person name="Weidner S."/>
            <person name="Wells D.H."/>
            <person name="Wong K."/>
            <person name="Yeh K.-C."/>
            <person name="Batut J."/>
        </authorList>
    </citation>
    <scope>NUCLEOTIDE SEQUENCE [LARGE SCALE GENOMIC DNA]</scope>
    <source>
        <strain evidence="2">1021</strain>
    </source>
</reference>
<organism evidence="1 2">
    <name type="scientific">Rhizobium meliloti (strain 1021)</name>
    <name type="common">Ensifer meliloti</name>
    <name type="synonym">Sinorhizobium meliloti</name>
    <dbReference type="NCBI Taxonomy" id="266834"/>
    <lineage>
        <taxon>Bacteria</taxon>
        <taxon>Pseudomonadati</taxon>
        <taxon>Pseudomonadota</taxon>
        <taxon>Alphaproteobacteria</taxon>
        <taxon>Hyphomicrobiales</taxon>
        <taxon>Rhizobiaceae</taxon>
        <taxon>Sinorhizobium/Ensifer group</taxon>
        <taxon>Sinorhizobium</taxon>
    </lineage>
</organism>
<dbReference type="EnsemblBacteria" id="CAC47710">
    <property type="protein sequence ID" value="CAC47710"/>
    <property type="gene ID" value="SMc03285"/>
</dbReference>
<name>Q92LD5_RHIME</name>
<dbReference type="RefSeq" id="WP_010970440.1">
    <property type="nucleotide sequence ID" value="NC_003047.1"/>
</dbReference>
<sequence length="253" mass="26224">MRRIATAGVVGVLLSGCGGIAPSESGRPVPLGLVLDQLKCEVAMALHEIDREKLNLTGWYIDGKLTAKIIVSSTLDASAGTPNLVPLGGDASGGFSLTGGVTRSSTSTAILDLFISSQAEGTQICDEIENDSTKPSNLGVYAWIKSLTSARRGEPRIAFSNLSYTLEFGVKRSAKLGVDLVVIPLKLGASAAGSRDDVQTLLLTMNPGKAVQDAAKEVVAISGKPTPVSAGGRVIVPFSASDNDTTLEKLPMQ</sequence>
<dbReference type="KEGG" id="sme:SMc03285"/>
<proteinExistence type="predicted"/>
<reference evidence="1 2" key="1">
    <citation type="journal article" date="2001" name="Proc. Natl. Acad. Sci. U.S.A.">
        <title>Analysis of the chromosome sequence of the legume symbiont Sinorhizobium meliloti strain 1021.</title>
        <authorList>
            <person name="Capela D."/>
            <person name="Barloy-Hubler F."/>
            <person name="Gouzy J."/>
            <person name="Bothe G."/>
            <person name="Ampe F."/>
            <person name="Batut J."/>
            <person name="Boistard P."/>
            <person name="Becker A."/>
            <person name="Boutry M."/>
            <person name="Cadieu E."/>
            <person name="Dreano S."/>
            <person name="Gloux S."/>
            <person name="Godrie T."/>
            <person name="Goffeau A."/>
            <person name="Kahn D."/>
            <person name="Kiss E."/>
            <person name="Lelaure V."/>
            <person name="Masuy D."/>
            <person name="Pohl T."/>
            <person name="Portetelle D."/>
            <person name="Puehler A."/>
            <person name="Purnelle B."/>
            <person name="Ramsperger U."/>
            <person name="Renard C."/>
            <person name="Thebault P."/>
            <person name="Vandenbol M."/>
            <person name="Weidner S."/>
            <person name="Galibert F."/>
        </authorList>
    </citation>
    <scope>NUCLEOTIDE SEQUENCE [LARGE SCALE GENOMIC DNA]</scope>
    <source>
        <strain evidence="1 2">1021</strain>
    </source>
</reference>